<evidence type="ECO:0000256" key="9">
    <source>
        <dbReference type="ARBA" id="ARBA00022840"/>
    </source>
</evidence>
<keyword evidence="5" id="KW-0808">Transferase</keyword>
<comment type="caution">
    <text evidence="11">The sequence shown here is derived from an EMBL/GenBank/DDBJ whole genome shotgun (WGS) entry which is preliminary data.</text>
</comment>
<evidence type="ECO:0000256" key="6">
    <source>
        <dbReference type="ARBA" id="ARBA00022727"/>
    </source>
</evidence>
<dbReference type="AlphaFoldDB" id="W7TN04"/>
<evidence type="ECO:0000256" key="4">
    <source>
        <dbReference type="ARBA" id="ARBA00017144"/>
    </source>
</evidence>
<dbReference type="GO" id="GO:0005634">
    <property type="term" value="C:nucleus"/>
    <property type="evidence" value="ECO:0007669"/>
    <property type="project" value="TreeGrafter"/>
</dbReference>
<dbReference type="InterPro" id="IPR039430">
    <property type="entry name" value="Thymidylate_kin-like_dom"/>
</dbReference>
<evidence type="ECO:0000256" key="7">
    <source>
        <dbReference type="ARBA" id="ARBA00022741"/>
    </source>
</evidence>
<dbReference type="HAMAP" id="MF_00165">
    <property type="entry name" value="Thymidylate_kinase"/>
    <property type="match status" value="1"/>
</dbReference>
<dbReference type="GO" id="GO:0004798">
    <property type="term" value="F:dTMP kinase activity"/>
    <property type="evidence" value="ECO:0007669"/>
    <property type="project" value="UniProtKB-EC"/>
</dbReference>
<evidence type="ECO:0000256" key="2">
    <source>
        <dbReference type="ARBA" id="ARBA00009776"/>
    </source>
</evidence>
<dbReference type="GO" id="GO:0005739">
    <property type="term" value="C:mitochondrion"/>
    <property type="evidence" value="ECO:0007669"/>
    <property type="project" value="TreeGrafter"/>
</dbReference>
<dbReference type="InterPro" id="IPR018095">
    <property type="entry name" value="Thymidylate_kin_CS"/>
</dbReference>
<gene>
    <name evidence="11" type="ORF">Naga_100065g12</name>
</gene>
<dbReference type="GO" id="GO:0006233">
    <property type="term" value="P:dTDP biosynthetic process"/>
    <property type="evidence" value="ECO:0007669"/>
    <property type="project" value="InterPro"/>
</dbReference>
<evidence type="ECO:0000313" key="12">
    <source>
        <dbReference type="Proteomes" id="UP000019335"/>
    </source>
</evidence>
<reference evidence="11 12" key="1">
    <citation type="journal article" date="2014" name="Mol. Plant">
        <title>Chromosome Scale Genome Assembly and Transcriptome Profiling of Nannochloropsis gaditana in Nitrogen Depletion.</title>
        <authorList>
            <person name="Corteggiani Carpinelli E."/>
            <person name="Telatin A."/>
            <person name="Vitulo N."/>
            <person name="Forcato C."/>
            <person name="D'Angelo M."/>
            <person name="Schiavon R."/>
            <person name="Vezzi A."/>
            <person name="Giacometti G.M."/>
            <person name="Morosinotto T."/>
            <person name="Valle G."/>
        </authorList>
    </citation>
    <scope>NUCLEOTIDE SEQUENCE [LARGE SCALE GENOMIC DNA]</scope>
    <source>
        <strain evidence="11 12">B-31</strain>
    </source>
</reference>
<comment type="similarity">
    <text evidence="2">Belongs to the thymidylate kinase family.</text>
</comment>
<name>W7TN04_9STRA</name>
<dbReference type="InterPro" id="IPR018094">
    <property type="entry name" value="Thymidylate_kinase"/>
</dbReference>
<dbReference type="Gene3D" id="3.40.50.300">
    <property type="entry name" value="P-loop containing nucleotide triphosphate hydrolases"/>
    <property type="match status" value="1"/>
</dbReference>
<dbReference type="CDD" id="cd01672">
    <property type="entry name" value="TMPK"/>
    <property type="match status" value="1"/>
</dbReference>
<keyword evidence="6" id="KW-0545">Nucleotide biosynthesis</keyword>
<dbReference type="PANTHER" id="PTHR10344:SF1">
    <property type="entry name" value="THYMIDYLATE KINASE"/>
    <property type="match status" value="1"/>
</dbReference>
<dbReference type="OrthoDB" id="425602at2759"/>
<dbReference type="SUPFAM" id="SSF52540">
    <property type="entry name" value="P-loop containing nucleoside triphosphate hydrolases"/>
    <property type="match status" value="1"/>
</dbReference>
<protein>
    <recommendedName>
        <fullName evidence="4">Thymidylate kinase</fullName>
        <ecNumber evidence="3">2.7.4.9</ecNumber>
    </recommendedName>
</protein>
<evidence type="ECO:0000256" key="8">
    <source>
        <dbReference type="ARBA" id="ARBA00022777"/>
    </source>
</evidence>
<evidence type="ECO:0000259" key="10">
    <source>
        <dbReference type="Pfam" id="PF02223"/>
    </source>
</evidence>
<dbReference type="GO" id="GO:0006227">
    <property type="term" value="P:dUDP biosynthetic process"/>
    <property type="evidence" value="ECO:0007669"/>
    <property type="project" value="TreeGrafter"/>
</dbReference>
<dbReference type="InterPro" id="IPR027417">
    <property type="entry name" value="P-loop_NTPase"/>
</dbReference>
<evidence type="ECO:0000313" key="11">
    <source>
        <dbReference type="EMBL" id="EWM21796.1"/>
    </source>
</evidence>
<dbReference type="FunFam" id="3.40.50.300:FF:000679">
    <property type="entry name" value="Thymidylate kinase"/>
    <property type="match status" value="1"/>
</dbReference>
<dbReference type="Pfam" id="PF02223">
    <property type="entry name" value="Thymidylate_kin"/>
    <property type="match status" value="1"/>
</dbReference>
<dbReference type="GO" id="GO:0004550">
    <property type="term" value="F:nucleoside diphosphate kinase activity"/>
    <property type="evidence" value="ECO:0007669"/>
    <property type="project" value="TreeGrafter"/>
</dbReference>
<dbReference type="GO" id="GO:0005524">
    <property type="term" value="F:ATP binding"/>
    <property type="evidence" value="ECO:0007669"/>
    <property type="project" value="UniProtKB-KW"/>
</dbReference>
<evidence type="ECO:0000256" key="3">
    <source>
        <dbReference type="ARBA" id="ARBA00012980"/>
    </source>
</evidence>
<keyword evidence="12" id="KW-1185">Reference proteome</keyword>
<dbReference type="GO" id="GO:0006235">
    <property type="term" value="P:dTTP biosynthetic process"/>
    <property type="evidence" value="ECO:0007669"/>
    <property type="project" value="TreeGrafter"/>
</dbReference>
<sequence>MYCSRLCGDRQTLARILAWTWRNVAVLSSLCAFRPPVLHHLLESCSTTTQLRAHSSLISFASALLDTGNRPVGHPPFITVNRRPFMTAGGSIEKAYTESGDASSLPSFSKPRGAFIVLEGVDRCGKTTQVARVVKALHAQGRAAEAIRFPDRTTTIGQMINAYLANATDLDDRVIHLLFSANRWEAMASLRSKLAAGMTLVCDRYAYSGVAFSAAKDGMDFDWCKQCDRGLPQPDAVIYLDISAEAAAKRGRYGEERYENQGMQGRVRENFQKLMEGDSIWHVVDAGVSLEDVSERVDKVVMATAKRVEEEGLQLGTLWPA</sequence>
<proteinExistence type="inferred from homology"/>
<keyword evidence="8 11" id="KW-0418">Kinase</keyword>
<evidence type="ECO:0000256" key="1">
    <source>
        <dbReference type="ARBA" id="ARBA00004992"/>
    </source>
</evidence>
<evidence type="ECO:0000256" key="5">
    <source>
        <dbReference type="ARBA" id="ARBA00022679"/>
    </source>
</evidence>
<keyword evidence="9" id="KW-0067">ATP-binding</keyword>
<keyword evidence="7" id="KW-0547">Nucleotide-binding</keyword>
<dbReference type="EMBL" id="AZIL01002361">
    <property type="protein sequence ID" value="EWM21796.1"/>
    <property type="molecule type" value="Genomic_DNA"/>
</dbReference>
<dbReference type="Proteomes" id="UP000019335">
    <property type="component" value="Unassembled WGS sequence"/>
</dbReference>
<dbReference type="PROSITE" id="PS01331">
    <property type="entry name" value="THYMIDYLATE_KINASE"/>
    <property type="match status" value="1"/>
</dbReference>
<accession>W7TN04</accession>
<organism evidence="11 12">
    <name type="scientific">Nannochloropsis gaditana</name>
    <dbReference type="NCBI Taxonomy" id="72520"/>
    <lineage>
        <taxon>Eukaryota</taxon>
        <taxon>Sar</taxon>
        <taxon>Stramenopiles</taxon>
        <taxon>Ochrophyta</taxon>
        <taxon>Eustigmatophyceae</taxon>
        <taxon>Eustigmatales</taxon>
        <taxon>Monodopsidaceae</taxon>
        <taxon>Nannochloropsis</taxon>
    </lineage>
</organism>
<dbReference type="EC" id="2.7.4.9" evidence="3"/>
<dbReference type="GO" id="GO:0005829">
    <property type="term" value="C:cytosol"/>
    <property type="evidence" value="ECO:0007669"/>
    <property type="project" value="TreeGrafter"/>
</dbReference>
<comment type="pathway">
    <text evidence="1">Pyrimidine metabolism; dTTP biosynthesis.</text>
</comment>
<dbReference type="PANTHER" id="PTHR10344">
    <property type="entry name" value="THYMIDYLATE KINASE"/>
    <property type="match status" value="1"/>
</dbReference>
<dbReference type="NCBIfam" id="TIGR00041">
    <property type="entry name" value="DTMP_kinase"/>
    <property type="match status" value="1"/>
</dbReference>
<feature type="domain" description="Thymidylate kinase-like" evidence="10">
    <location>
        <begin position="118"/>
        <end position="296"/>
    </location>
</feature>